<keyword evidence="6" id="KW-0804">Transcription</keyword>
<proteinExistence type="predicted"/>
<keyword evidence="12" id="KW-1185">Reference proteome</keyword>
<dbReference type="PANTHER" id="PTHR46179:SF13">
    <property type="entry name" value="C2H2-TYPE DOMAIN-CONTAINING PROTEIN"/>
    <property type="match status" value="1"/>
</dbReference>
<reference evidence="11" key="1">
    <citation type="journal article" date="2023" name="PhytoFront">
        <title>Draft Genome Resources of Seven Strains of Tilletia horrida, Causal Agent of Kernel Smut of Rice.</title>
        <authorList>
            <person name="Khanal S."/>
            <person name="Antony Babu S."/>
            <person name="Zhou X.G."/>
        </authorList>
    </citation>
    <scope>NUCLEOTIDE SEQUENCE</scope>
    <source>
        <strain evidence="11">TX3</strain>
    </source>
</reference>
<evidence type="ECO:0000259" key="10">
    <source>
        <dbReference type="PROSITE" id="PS50157"/>
    </source>
</evidence>
<dbReference type="PROSITE" id="PS00028">
    <property type="entry name" value="ZINC_FINGER_C2H2_1"/>
    <property type="match status" value="1"/>
</dbReference>
<dbReference type="PANTHER" id="PTHR46179">
    <property type="entry name" value="ZINC FINGER PROTEIN"/>
    <property type="match status" value="1"/>
</dbReference>
<protein>
    <recommendedName>
        <fullName evidence="10">C2H2-type domain-containing protein</fullName>
    </recommendedName>
</protein>
<evidence type="ECO:0000256" key="3">
    <source>
        <dbReference type="ARBA" id="ARBA00022771"/>
    </source>
</evidence>
<dbReference type="EMBL" id="JAPDMQ010000668">
    <property type="protein sequence ID" value="KAK0521480.1"/>
    <property type="molecule type" value="Genomic_DNA"/>
</dbReference>
<dbReference type="SMART" id="SM00355">
    <property type="entry name" value="ZnF_C2H2"/>
    <property type="match status" value="3"/>
</dbReference>
<evidence type="ECO:0000313" key="11">
    <source>
        <dbReference type="EMBL" id="KAK0521480.1"/>
    </source>
</evidence>
<gene>
    <name evidence="11" type="ORF">OC842_006770</name>
</gene>
<comment type="subcellular location">
    <subcellularLocation>
        <location evidence="1">Nucleus</location>
    </subcellularLocation>
</comment>
<organism evidence="11 12">
    <name type="scientific">Tilletia horrida</name>
    <dbReference type="NCBI Taxonomy" id="155126"/>
    <lineage>
        <taxon>Eukaryota</taxon>
        <taxon>Fungi</taxon>
        <taxon>Dikarya</taxon>
        <taxon>Basidiomycota</taxon>
        <taxon>Ustilaginomycotina</taxon>
        <taxon>Exobasidiomycetes</taxon>
        <taxon>Tilletiales</taxon>
        <taxon>Tilletiaceae</taxon>
        <taxon>Tilletia</taxon>
    </lineage>
</organism>
<keyword evidence="4" id="KW-0862">Zinc</keyword>
<evidence type="ECO:0000256" key="6">
    <source>
        <dbReference type="ARBA" id="ARBA00023163"/>
    </source>
</evidence>
<keyword evidence="5" id="KW-0805">Transcription regulation</keyword>
<evidence type="ECO:0000256" key="9">
    <source>
        <dbReference type="SAM" id="MobiDB-lite"/>
    </source>
</evidence>
<evidence type="ECO:0000256" key="7">
    <source>
        <dbReference type="ARBA" id="ARBA00023242"/>
    </source>
</evidence>
<evidence type="ECO:0000256" key="4">
    <source>
        <dbReference type="ARBA" id="ARBA00022833"/>
    </source>
</evidence>
<dbReference type="GO" id="GO:0008270">
    <property type="term" value="F:zinc ion binding"/>
    <property type="evidence" value="ECO:0007669"/>
    <property type="project" value="UniProtKB-KW"/>
</dbReference>
<sequence>MTSVEVAGLSNEMLRHARASYKQSRAALLAAFRKAKSSEHGQPPRPEQTQSWPFSTYDWPWVKDPSPLRWDFDIVPHALAHSRFATYVSYVYVNCDPIERHRLDQNLIPQLPRMLATDLEFGDAILLLATTVLKHAGPSGRDILAIAMSGDLDSLVAARNGSSIVKQLLSSPSDSSPPFESLSLSPKVRSFLMGELCTQLPKLLASDKGSSFLWLILRLDGFPMHLLFEAWKERFLSILQDGERAQMRYELWQTMRPGLSEGQKTAIFDAMKSRLTFLVKSVEGAQMMATMAVERGGGQESLRAFMVEHLRRALGDPAASGPAAFYERQFIIPAILRYDTEGRAPLCDALTTFLRSPRSDLLLNEDDALDTVLAMVEVCPTKTFPALSAAADAFFRRVERDPTRPFEDRVRWALSVRRTTITQRVALPIAIKVSRQSQPASISTLATEAATSSFDKTFGELASESADVAFLRRRLEWLSSSAKTESAPDVVPHPSLSQPDATAAAQGFRQALEALSQEDPDTEFLRSRLDGIPLTGSADIRINLDVGHAMQQGSQHRRTQALPSTSTKLKRRAEQMQQDDETEVPPGFKCPRPDCDRAYHSSRALYQHVRDRHKEMQVYPCPKEGCIKLYFSKFGLEYHIKHGKCEVEVNQEVFPCPKPGCAKVYESATSLRRHQREGPCPAQPGWSEVKRRLAAGR</sequence>
<dbReference type="Gene3D" id="3.30.160.60">
    <property type="entry name" value="Classic Zinc Finger"/>
    <property type="match status" value="1"/>
</dbReference>
<keyword evidence="2" id="KW-0479">Metal-binding</keyword>
<name>A0AAN6JN30_9BASI</name>
<comment type="caution">
    <text evidence="11">The sequence shown here is derived from an EMBL/GenBank/DDBJ whole genome shotgun (WGS) entry which is preliminary data.</text>
</comment>
<feature type="domain" description="C2H2-type" evidence="10">
    <location>
        <begin position="654"/>
        <end position="684"/>
    </location>
</feature>
<dbReference type="Proteomes" id="UP001176521">
    <property type="component" value="Unassembled WGS sequence"/>
</dbReference>
<evidence type="ECO:0000256" key="5">
    <source>
        <dbReference type="ARBA" id="ARBA00023015"/>
    </source>
</evidence>
<dbReference type="GO" id="GO:0006357">
    <property type="term" value="P:regulation of transcription by RNA polymerase II"/>
    <property type="evidence" value="ECO:0007669"/>
    <property type="project" value="TreeGrafter"/>
</dbReference>
<dbReference type="AlphaFoldDB" id="A0AAN6JN30"/>
<dbReference type="InterPro" id="IPR013087">
    <property type="entry name" value="Znf_C2H2_type"/>
</dbReference>
<dbReference type="PROSITE" id="PS50157">
    <property type="entry name" value="ZINC_FINGER_C2H2_2"/>
    <property type="match status" value="2"/>
</dbReference>
<feature type="domain" description="C2H2-type" evidence="10">
    <location>
        <begin position="588"/>
        <end position="618"/>
    </location>
</feature>
<evidence type="ECO:0000256" key="2">
    <source>
        <dbReference type="ARBA" id="ARBA00022723"/>
    </source>
</evidence>
<keyword evidence="3 8" id="KW-0863">Zinc-finger</keyword>
<evidence type="ECO:0000256" key="8">
    <source>
        <dbReference type="PROSITE-ProRule" id="PRU00042"/>
    </source>
</evidence>
<keyword evidence="7" id="KW-0539">Nucleus</keyword>
<dbReference type="InterPro" id="IPR051061">
    <property type="entry name" value="Zinc_finger_trans_reg"/>
</dbReference>
<evidence type="ECO:0000313" key="12">
    <source>
        <dbReference type="Proteomes" id="UP001176521"/>
    </source>
</evidence>
<evidence type="ECO:0000256" key="1">
    <source>
        <dbReference type="ARBA" id="ARBA00004123"/>
    </source>
</evidence>
<feature type="region of interest" description="Disordered" evidence="9">
    <location>
        <begin position="482"/>
        <end position="502"/>
    </location>
</feature>
<dbReference type="GO" id="GO:0005634">
    <property type="term" value="C:nucleus"/>
    <property type="evidence" value="ECO:0007669"/>
    <property type="project" value="UniProtKB-SubCell"/>
</dbReference>
<accession>A0AAN6JN30</accession>